<dbReference type="EMBL" id="BGPR01052549">
    <property type="protein sequence ID" value="GBO29377.1"/>
    <property type="molecule type" value="Genomic_DNA"/>
</dbReference>
<evidence type="ECO:0000313" key="2">
    <source>
        <dbReference type="Proteomes" id="UP000499080"/>
    </source>
</evidence>
<dbReference type="Gene3D" id="3.40.50.150">
    <property type="entry name" value="Vaccinia Virus protein VP39"/>
    <property type="match status" value="1"/>
</dbReference>
<proteinExistence type="predicted"/>
<comment type="caution">
    <text evidence="1">The sequence shown here is derived from an EMBL/GenBank/DDBJ whole genome shotgun (WGS) entry which is preliminary data.</text>
</comment>
<organism evidence="1 2">
    <name type="scientific">Araneus ventricosus</name>
    <name type="common">Orbweaver spider</name>
    <name type="synonym">Epeira ventricosa</name>
    <dbReference type="NCBI Taxonomy" id="182803"/>
    <lineage>
        <taxon>Eukaryota</taxon>
        <taxon>Metazoa</taxon>
        <taxon>Ecdysozoa</taxon>
        <taxon>Arthropoda</taxon>
        <taxon>Chelicerata</taxon>
        <taxon>Arachnida</taxon>
        <taxon>Araneae</taxon>
        <taxon>Araneomorphae</taxon>
        <taxon>Entelegynae</taxon>
        <taxon>Araneoidea</taxon>
        <taxon>Araneidae</taxon>
        <taxon>Araneus</taxon>
    </lineage>
</organism>
<protein>
    <recommendedName>
        <fullName evidence="3">Methyltransferase domain-containing protein</fullName>
    </recommendedName>
</protein>
<evidence type="ECO:0000313" key="1">
    <source>
        <dbReference type="EMBL" id="GBO29377.1"/>
    </source>
</evidence>
<reference evidence="1 2" key="1">
    <citation type="journal article" date="2019" name="Sci. Rep.">
        <title>Orb-weaving spider Araneus ventricosus genome elucidates the spidroin gene catalogue.</title>
        <authorList>
            <person name="Kono N."/>
            <person name="Nakamura H."/>
            <person name="Ohtoshi R."/>
            <person name="Moran D.A.P."/>
            <person name="Shinohara A."/>
            <person name="Yoshida Y."/>
            <person name="Fujiwara M."/>
            <person name="Mori M."/>
            <person name="Tomita M."/>
            <person name="Arakawa K."/>
        </authorList>
    </citation>
    <scope>NUCLEOTIDE SEQUENCE [LARGE SCALE GENOMIC DNA]</scope>
</reference>
<gene>
    <name evidence="1" type="ORF">AVEN_164034_1</name>
</gene>
<dbReference type="Proteomes" id="UP000499080">
    <property type="component" value="Unassembled WGS sequence"/>
</dbReference>
<feature type="non-terminal residue" evidence="1">
    <location>
        <position position="114"/>
    </location>
</feature>
<sequence>MYHASLILEYIVPLAGEGQDSTEILEMGDNPNLHEISARIFIDHCKDMFGWSDLSRDVIMDVGCGEEGYCGKAILEKFPDVGAIIGIDSHPKIVRNFRLRTAAKIECVFADIEK</sequence>
<dbReference type="OrthoDB" id="6463086at2759"/>
<name>A0A4Y2W036_ARAVE</name>
<evidence type="ECO:0008006" key="3">
    <source>
        <dbReference type="Google" id="ProtNLM"/>
    </source>
</evidence>
<accession>A0A4Y2W036</accession>
<dbReference type="InterPro" id="IPR029063">
    <property type="entry name" value="SAM-dependent_MTases_sf"/>
</dbReference>
<keyword evidence="2" id="KW-1185">Reference proteome</keyword>
<dbReference type="AlphaFoldDB" id="A0A4Y2W036"/>
<dbReference type="SUPFAM" id="SSF53335">
    <property type="entry name" value="S-adenosyl-L-methionine-dependent methyltransferases"/>
    <property type="match status" value="1"/>
</dbReference>